<dbReference type="PANTHER" id="PTHR38478">
    <property type="entry name" value="PEPTIDASE M1A AND M12B"/>
    <property type="match status" value="1"/>
</dbReference>
<dbReference type="OrthoDB" id="9776599at2"/>
<dbReference type="EMBL" id="SRXW01000002">
    <property type="protein sequence ID" value="TGY88979.1"/>
    <property type="molecule type" value="Genomic_DNA"/>
</dbReference>
<dbReference type="RefSeq" id="WP_135995519.1">
    <property type="nucleotide sequence ID" value="NZ_CP071057.1"/>
</dbReference>
<evidence type="ECO:0000256" key="1">
    <source>
        <dbReference type="SAM" id="SignalP"/>
    </source>
</evidence>
<accession>A0A4V3RY46</accession>
<evidence type="ECO:0000313" key="4">
    <source>
        <dbReference type="EMBL" id="TGY88979.1"/>
    </source>
</evidence>
<organism evidence="4 5">
    <name type="scientific">Marinicauda algicola</name>
    <dbReference type="NCBI Taxonomy" id="2029849"/>
    <lineage>
        <taxon>Bacteria</taxon>
        <taxon>Pseudomonadati</taxon>
        <taxon>Pseudomonadota</taxon>
        <taxon>Alphaproteobacteria</taxon>
        <taxon>Maricaulales</taxon>
        <taxon>Maricaulaceae</taxon>
        <taxon>Marinicauda</taxon>
    </lineage>
</organism>
<feature type="chain" id="PRO_5020455494" evidence="1">
    <location>
        <begin position="25"/>
        <end position="861"/>
    </location>
</feature>
<sequence length="861" mass="94229">MTSLWSRVLAVAVLTAGAGSPALAQEGADEDEEEEETETIESFTEGFERQDGLFPLYTDPESGKLYLEVAEDQLGDEFIYFLYTENGTPSVGHFRGAFRDNRVMTLSRRYDEIEIAAENTRFTFDPENALSRAAEANITRAPLAIAGIEAETPGEEGARYLIDATAIFASEELHQVKPSQRPGATPGENFVLGNLDKDKTRILSARAYPENTDIVVEYVYDNDSPVNYGGEDVTDARSVAITVQHTFVAMPENGYEPRRDDFRVGYFGERITDLTDTGHTPYADVISRWNLVKQDPEAPVSDPVEPIVWWIENTTPHELRDAIRDGVLAWNSAFEAAGFTNAIEVRVQPDDADWDAGDIRYNVLRWTSSPTPPFGGYGPSFTNPRTGQIIGADIMLEYVFLTNRIRYSEIFEAGGLPDWVGTAVAEMTGAPVAASGHDHAMPGEMCNVAGLLQAEMIGAMAMLQAQGASQIEVDKLMEDSIRYLILHEVGHTLGLNHNMAASYGVALADLHGSDQPVSSVMDYPALNIAADGEVQGHYAPRDPGPYDVWAIQFGYTPDEAVLPGLLARSTDPTLIFGNDADDMRAPGRHIDPRVNINDLSDDPVGWAEQRVAMINDTLAVLPERFAVEGETYQGLYNSYLILTGQRFGAANVASRHVGGIYNNRAAIGQPGAETPFVPVPRELQERALAVVADGLFAPDAFATEEAFADRLQRQRRFFDHFPEDEDPALHARALGMQLAVLAHLTHENVLERMTDSRRYGGEYPVAEYMADLTAAIFDADIGGEVNTYRQNLQVAYLTRLIAIADGSAGAFDPVARSAALASIDRVKGQVAPGWFGIEAGSAEARAHRAHLRRLIADFEAA</sequence>
<feature type="domain" description="EcxA zinc-binding" evidence="2">
    <location>
        <begin position="473"/>
        <end position="779"/>
    </location>
</feature>
<evidence type="ECO:0000313" key="5">
    <source>
        <dbReference type="Proteomes" id="UP000308054"/>
    </source>
</evidence>
<dbReference type="InterPro" id="IPR034032">
    <property type="entry name" value="Zn_MMP-like_bac"/>
</dbReference>
<dbReference type="PANTHER" id="PTHR38478:SF1">
    <property type="entry name" value="ZINC DEPENDENT METALLOPROTEASE DOMAIN LIPOPROTEIN"/>
    <property type="match status" value="1"/>
</dbReference>
<dbReference type="Pfam" id="PF16313">
    <property type="entry name" value="DUF4953"/>
    <property type="match status" value="1"/>
</dbReference>
<dbReference type="GO" id="GO:0008237">
    <property type="term" value="F:metallopeptidase activity"/>
    <property type="evidence" value="ECO:0007669"/>
    <property type="project" value="InterPro"/>
</dbReference>
<keyword evidence="1" id="KW-0732">Signal</keyword>
<evidence type="ECO:0000259" key="2">
    <source>
        <dbReference type="Pfam" id="PF16313"/>
    </source>
</evidence>
<name>A0A4V3RY46_9PROT</name>
<dbReference type="AlphaFoldDB" id="A0A4V3RY46"/>
<dbReference type="SUPFAM" id="SSF55486">
    <property type="entry name" value="Metalloproteases ('zincins'), catalytic domain"/>
    <property type="match status" value="1"/>
</dbReference>
<reference evidence="4 5" key="1">
    <citation type="journal article" date="2017" name="Int. J. Syst. Evol. Microbiol.">
        <title>Marinicauda algicola sp. nov., isolated from a marine red alga Rhodosorus marinus.</title>
        <authorList>
            <person name="Jeong S.E."/>
            <person name="Jeon S.H."/>
            <person name="Chun B.H."/>
            <person name="Kim D.W."/>
            <person name="Jeon C.O."/>
        </authorList>
    </citation>
    <scope>NUCLEOTIDE SEQUENCE [LARGE SCALE GENOMIC DNA]</scope>
    <source>
        <strain evidence="4 5">JCM 31718</strain>
    </source>
</reference>
<dbReference type="Proteomes" id="UP000308054">
    <property type="component" value="Unassembled WGS sequence"/>
</dbReference>
<dbReference type="CDD" id="cd04276">
    <property type="entry name" value="ZnMc_MMP_like_2"/>
    <property type="match status" value="1"/>
</dbReference>
<comment type="caution">
    <text evidence="4">The sequence shown here is derived from an EMBL/GenBank/DDBJ whole genome shotgun (WGS) entry which is preliminary data.</text>
</comment>
<protein>
    <submittedName>
        <fullName evidence="4">DUF5117 domain-containing protein</fullName>
    </submittedName>
</protein>
<feature type="domain" description="DUF5117" evidence="3">
    <location>
        <begin position="101"/>
        <end position="293"/>
    </location>
</feature>
<gene>
    <name evidence="4" type="ORF">E5163_07540</name>
</gene>
<proteinExistence type="predicted"/>
<feature type="signal peptide" evidence="1">
    <location>
        <begin position="1"/>
        <end position="24"/>
    </location>
</feature>
<evidence type="ECO:0000259" key="3">
    <source>
        <dbReference type="Pfam" id="PF17148"/>
    </source>
</evidence>
<dbReference type="InterPro" id="IPR033413">
    <property type="entry name" value="DUF5117"/>
</dbReference>
<keyword evidence="5" id="KW-1185">Reference proteome</keyword>
<dbReference type="Pfam" id="PF17148">
    <property type="entry name" value="DUF5117"/>
    <property type="match status" value="1"/>
</dbReference>
<dbReference type="InterPro" id="IPR032534">
    <property type="entry name" value="EcxA_zinc-bd"/>
</dbReference>
<dbReference type="Gene3D" id="3.40.390.10">
    <property type="entry name" value="Collagenase (Catalytic Domain)"/>
    <property type="match status" value="1"/>
</dbReference>
<dbReference type="InterPro" id="IPR024079">
    <property type="entry name" value="MetalloPept_cat_dom_sf"/>
</dbReference>